<dbReference type="Pfam" id="PF18297">
    <property type="entry name" value="NFACT-R_2"/>
    <property type="match status" value="1"/>
</dbReference>
<protein>
    <submittedName>
        <fullName evidence="5">DUF814 domain-containing protein</fullName>
    </submittedName>
</protein>
<proteinExistence type="predicted"/>
<gene>
    <name evidence="5" type="ORF">ENI34_04040</name>
</gene>
<dbReference type="Gene3D" id="3.40.50.620">
    <property type="entry name" value="HUPs"/>
    <property type="match status" value="1"/>
</dbReference>
<dbReference type="GO" id="GO:0005524">
    <property type="term" value="F:ATP binding"/>
    <property type="evidence" value="ECO:0007669"/>
    <property type="project" value="UniProtKB-KW"/>
</dbReference>
<keyword evidence="1" id="KW-0547">Nucleotide-binding</keyword>
<accession>A0A9C9JZX4</accession>
<dbReference type="InterPro" id="IPR020536">
    <property type="entry name" value="ThiI_AANH"/>
</dbReference>
<evidence type="ECO:0000259" key="4">
    <source>
        <dbReference type="Pfam" id="PF18297"/>
    </source>
</evidence>
<dbReference type="PANTHER" id="PTHR11933">
    <property type="entry name" value="TRNA 5-METHYLAMINOMETHYL-2-THIOURIDYLATE -METHYLTRANSFERASE"/>
    <property type="match status" value="1"/>
</dbReference>
<evidence type="ECO:0000313" key="6">
    <source>
        <dbReference type="Proteomes" id="UP000885826"/>
    </source>
</evidence>
<keyword evidence="2" id="KW-0067">ATP-binding</keyword>
<evidence type="ECO:0000313" key="5">
    <source>
        <dbReference type="EMBL" id="HEC78298.1"/>
    </source>
</evidence>
<dbReference type="EMBL" id="DRIG01000043">
    <property type="protein sequence ID" value="HEC78298.1"/>
    <property type="molecule type" value="Genomic_DNA"/>
</dbReference>
<organism evidence="5 6">
    <name type="scientific">candidate division WOR-3 bacterium</name>
    <dbReference type="NCBI Taxonomy" id="2052148"/>
    <lineage>
        <taxon>Bacteria</taxon>
        <taxon>Bacteria division WOR-3</taxon>
    </lineage>
</organism>
<sequence>MKVIVLYSGGLDSTLTLKIVEEWDAEVFPLYIYHKFLSMKSYPEISNLKVIDVTKEFISIVRSPQHGYGKNLNPCIDCRILMLKKAKEYMEEVKADFIATGEVLDQRPMSQHYEQLMLIEKCAGCEGIVVRPLSGGLLPATIPEQKGLVDRNFLLKIKGRSRKLSLAMAEKMHIESFVSPSGGCLLTDPGFCRRLADLLRFQEKIDLRDIELLKIGRHFRLGPETKLIVGRNETENEAIEKILKPADFFLYVPDTGSPNAMLTGSKKYLRLASSITARYSDKKEEKAIEVYYRQQGKISKLRVKPLSNEEIAGWRI</sequence>
<dbReference type="SUPFAM" id="SSF52402">
    <property type="entry name" value="Adenine nucleotide alpha hydrolases-like"/>
    <property type="match status" value="1"/>
</dbReference>
<evidence type="ECO:0000256" key="2">
    <source>
        <dbReference type="ARBA" id="ARBA00022840"/>
    </source>
</evidence>
<dbReference type="Pfam" id="PF02568">
    <property type="entry name" value="ThiI"/>
    <property type="match status" value="1"/>
</dbReference>
<evidence type="ECO:0000256" key="1">
    <source>
        <dbReference type="ARBA" id="ARBA00022741"/>
    </source>
</evidence>
<dbReference type="PANTHER" id="PTHR11933:SF6">
    <property type="entry name" value="THIL AANH DOMAIN-CONTAINING PROTEIN"/>
    <property type="match status" value="1"/>
</dbReference>
<feature type="domain" description="NFACT protein RNA binding" evidence="4">
    <location>
        <begin position="216"/>
        <end position="315"/>
    </location>
</feature>
<feature type="domain" description="Thil AANH" evidence="3">
    <location>
        <begin position="50"/>
        <end position="135"/>
    </location>
</feature>
<dbReference type="InterPro" id="IPR059101">
    <property type="entry name" value="NFACT-R_2"/>
</dbReference>
<dbReference type="GO" id="GO:0004810">
    <property type="term" value="F:CCA tRNA nucleotidyltransferase activity"/>
    <property type="evidence" value="ECO:0007669"/>
    <property type="project" value="InterPro"/>
</dbReference>
<reference evidence="5" key="1">
    <citation type="journal article" date="2020" name="mSystems">
        <title>Genome- and Community-Level Interaction Insights into Carbon Utilization and Element Cycling Functions of Hydrothermarchaeota in Hydrothermal Sediment.</title>
        <authorList>
            <person name="Zhou Z."/>
            <person name="Liu Y."/>
            <person name="Xu W."/>
            <person name="Pan J."/>
            <person name="Luo Z.H."/>
            <person name="Li M."/>
        </authorList>
    </citation>
    <scope>NUCLEOTIDE SEQUENCE</scope>
    <source>
        <strain evidence="5">HyVt-388</strain>
    </source>
</reference>
<name>A0A9C9JZX4_UNCW3</name>
<dbReference type="InterPro" id="IPR014729">
    <property type="entry name" value="Rossmann-like_a/b/a_fold"/>
</dbReference>
<comment type="caution">
    <text evidence="5">The sequence shown here is derived from an EMBL/GenBank/DDBJ whole genome shotgun (WGS) entry which is preliminary data.</text>
</comment>
<evidence type="ECO:0000259" key="3">
    <source>
        <dbReference type="Pfam" id="PF02568"/>
    </source>
</evidence>
<dbReference type="AlphaFoldDB" id="A0A9C9JZX4"/>
<dbReference type="Proteomes" id="UP000885826">
    <property type="component" value="Unassembled WGS sequence"/>
</dbReference>